<dbReference type="Proteomes" id="UP000583127">
    <property type="component" value="Unassembled WGS sequence"/>
</dbReference>
<reference evidence="1 2" key="1">
    <citation type="submission" date="2020-04" db="EMBL/GenBank/DDBJ databases">
        <title>Paraburkholderia sp. G-4-1-8 isolated from soil.</title>
        <authorList>
            <person name="Dahal R.H."/>
        </authorList>
    </citation>
    <scope>NUCLEOTIDE SEQUENCE [LARGE SCALE GENOMIC DNA]</scope>
    <source>
        <strain evidence="1 2">G-4-1-8</strain>
    </source>
</reference>
<accession>A0A7X9X2H9</accession>
<evidence type="ECO:0000313" key="1">
    <source>
        <dbReference type="EMBL" id="NML30253.1"/>
    </source>
</evidence>
<comment type="caution">
    <text evidence="1">The sequence shown here is derived from an EMBL/GenBank/DDBJ whole genome shotgun (WGS) entry which is preliminary data.</text>
</comment>
<dbReference type="AlphaFoldDB" id="A0A7X9X2H9"/>
<evidence type="ECO:0000313" key="2">
    <source>
        <dbReference type="Proteomes" id="UP000583127"/>
    </source>
</evidence>
<keyword evidence="2" id="KW-1185">Reference proteome</keyword>
<gene>
    <name evidence="1" type="ORF">HHL14_05340</name>
</gene>
<sequence length="81" mass="9062">MQFDYRHFQIDCRARHAEDGCYYARAKITRVPRRNEAFQAHDSGDIDGFASEADALSCARSWAIEWCDAAANLAAHQAGPS</sequence>
<dbReference type="EMBL" id="JABBFZ010000002">
    <property type="protein sequence ID" value="NML30253.1"/>
    <property type="molecule type" value="Genomic_DNA"/>
</dbReference>
<protein>
    <submittedName>
        <fullName evidence="1">Uncharacterized protein</fullName>
    </submittedName>
</protein>
<proteinExistence type="predicted"/>
<dbReference type="RefSeq" id="WP_169496530.1">
    <property type="nucleotide sequence ID" value="NZ_JABBFZ010000002.1"/>
</dbReference>
<organism evidence="1 2">
    <name type="scientific">Paraburkholderia antibiotica</name>
    <dbReference type="NCBI Taxonomy" id="2728839"/>
    <lineage>
        <taxon>Bacteria</taxon>
        <taxon>Pseudomonadati</taxon>
        <taxon>Pseudomonadota</taxon>
        <taxon>Betaproteobacteria</taxon>
        <taxon>Burkholderiales</taxon>
        <taxon>Burkholderiaceae</taxon>
        <taxon>Paraburkholderia</taxon>
    </lineage>
</organism>
<name>A0A7X9X2H9_9BURK</name>